<dbReference type="KEGG" id="elio:KO353_12500"/>
<dbReference type="GO" id="GO:0022857">
    <property type="term" value="F:transmembrane transporter activity"/>
    <property type="evidence" value="ECO:0007669"/>
    <property type="project" value="UniProtKB-UniRule"/>
</dbReference>
<comment type="caution">
    <text evidence="9">Lacks conserved residue(s) required for the propagation of feature annotation.</text>
</comment>
<feature type="transmembrane region" description="Helical" evidence="9">
    <location>
        <begin position="87"/>
        <end position="108"/>
    </location>
</feature>
<evidence type="ECO:0000256" key="3">
    <source>
        <dbReference type="ARBA" id="ARBA00022475"/>
    </source>
</evidence>
<sequence>MEALARRVGGLAIAASAVLTAAFTAAVVWTVIARYGFGRTPVWAEELPRLLLVWSAFLAAGGAEARGGHLSAGLMPLLVRHSGAARVAAAAGDLAVLGFAALALWATIECVAIAGGGTTTALGFPVASFFWAAGAGMALIGFGAAARLLSRAR</sequence>
<dbReference type="GO" id="GO:0005886">
    <property type="term" value="C:plasma membrane"/>
    <property type="evidence" value="ECO:0007669"/>
    <property type="project" value="UniProtKB-SubCell"/>
</dbReference>
<dbReference type="PANTHER" id="PTHR35011">
    <property type="entry name" value="2,3-DIKETO-L-GULONATE TRAP TRANSPORTER SMALL PERMEASE PROTEIN YIAM"/>
    <property type="match status" value="1"/>
</dbReference>
<evidence type="ECO:0000256" key="6">
    <source>
        <dbReference type="ARBA" id="ARBA00022989"/>
    </source>
</evidence>
<dbReference type="Proteomes" id="UP000694001">
    <property type="component" value="Chromosome"/>
</dbReference>
<dbReference type="Pfam" id="PF04290">
    <property type="entry name" value="DctQ"/>
    <property type="match status" value="1"/>
</dbReference>
<evidence type="ECO:0000259" key="10">
    <source>
        <dbReference type="Pfam" id="PF04290"/>
    </source>
</evidence>
<reference evidence="11" key="1">
    <citation type="submission" date="2021-06" db="EMBL/GenBank/DDBJ databases">
        <title>Elioraea tepida, sp. nov., a moderately thermophilic aerobic anoxygenic phototrophic bacterium isolated from an alkaline siliceous hot spring mat community in Yellowstone National Park, WY, USA.</title>
        <authorList>
            <person name="Saini M.K."/>
            <person name="Yoshida S."/>
            <person name="Sebastian A."/>
            <person name="Hirose S."/>
            <person name="Hara E."/>
            <person name="Tamaki H."/>
            <person name="Soulier N.T."/>
            <person name="Albert I."/>
            <person name="Hanada S."/>
            <person name="Bryant D.A."/>
            <person name="Tank M."/>
        </authorList>
    </citation>
    <scope>NUCLEOTIDE SEQUENCE</scope>
    <source>
        <strain evidence="11">MS-P2</strain>
    </source>
</reference>
<keyword evidence="12" id="KW-1185">Reference proteome</keyword>
<comment type="subunit">
    <text evidence="9">The complex comprises the extracytoplasmic solute receptor protein and the two transmembrane proteins.</text>
</comment>
<feature type="transmembrane region" description="Helical" evidence="9">
    <location>
        <begin position="12"/>
        <end position="32"/>
    </location>
</feature>
<comment type="subcellular location">
    <subcellularLocation>
        <location evidence="1 9">Cell inner membrane</location>
        <topology evidence="1 9">Multi-pass membrane protein</topology>
    </subcellularLocation>
</comment>
<dbReference type="InterPro" id="IPR007387">
    <property type="entry name" value="TRAP_DctQ"/>
</dbReference>
<evidence type="ECO:0000313" key="11">
    <source>
        <dbReference type="EMBL" id="QXM24090.1"/>
    </source>
</evidence>
<keyword evidence="5 9" id="KW-0812">Transmembrane</keyword>
<accession>A0A975U0Q5</accession>
<dbReference type="PANTHER" id="PTHR35011:SF5">
    <property type="entry name" value="SIALIC ACID TRAP TRANSPORTER SMALL PERMEASE PROTEIN SIAQ"/>
    <property type="match status" value="1"/>
</dbReference>
<organism evidence="11 12">
    <name type="scientific">Elioraea tepida</name>
    <dbReference type="NCBI Taxonomy" id="2843330"/>
    <lineage>
        <taxon>Bacteria</taxon>
        <taxon>Pseudomonadati</taxon>
        <taxon>Pseudomonadota</taxon>
        <taxon>Alphaproteobacteria</taxon>
        <taxon>Acetobacterales</taxon>
        <taxon>Elioraeaceae</taxon>
        <taxon>Elioraea</taxon>
    </lineage>
</organism>
<evidence type="ECO:0000256" key="5">
    <source>
        <dbReference type="ARBA" id="ARBA00022692"/>
    </source>
</evidence>
<protein>
    <recommendedName>
        <fullName evidence="9">TRAP transporter small permease protein</fullName>
    </recommendedName>
</protein>
<gene>
    <name evidence="11" type="ORF">KO353_12500</name>
</gene>
<comment type="similarity">
    <text evidence="8 9">Belongs to the TRAP transporter small permease family.</text>
</comment>
<evidence type="ECO:0000256" key="7">
    <source>
        <dbReference type="ARBA" id="ARBA00023136"/>
    </source>
</evidence>
<evidence type="ECO:0000313" key="12">
    <source>
        <dbReference type="Proteomes" id="UP000694001"/>
    </source>
</evidence>
<keyword evidence="3" id="KW-1003">Cell membrane</keyword>
<evidence type="ECO:0000256" key="9">
    <source>
        <dbReference type="RuleBase" id="RU369079"/>
    </source>
</evidence>
<evidence type="ECO:0000256" key="8">
    <source>
        <dbReference type="ARBA" id="ARBA00038436"/>
    </source>
</evidence>
<keyword evidence="2 9" id="KW-0813">Transport</keyword>
<proteinExistence type="inferred from homology"/>
<evidence type="ECO:0000256" key="4">
    <source>
        <dbReference type="ARBA" id="ARBA00022519"/>
    </source>
</evidence>
<keyword evidence="6 9" id="KW-1133">Transmembrane helix</keyword>
<evidence type="ECO:0000256" key="2">
    <source>
        <dbReference type="ARBA" id="ARBA00022448"/>
    </source>
</evidence>
<dbReference type="GO" id="GO:0015740">
    <property type="term" value="P:C4-dicarboxylate transport"/>
    <property type="evidence" value="ECO:0007669"/>
    <property type="project" value="TreeGrafter"/>
</dbReference>
<comment type="function">
    <text evidence="9">Part of the tripartite ATP-independent periplasmic (TRAP) transport system.</text>
</comment>
<feature type="transmembrane region" description="Helical" evidence="9">
    <location>
        <begin position="128"/>
        <end position="149"/>
    </location>
</feature>
<dbReference type="RefSeq" id="WP_218285054.1">
    <property type="nucleotide sequence ID" value="NZ_CP076448.1"/>
</dbReference>
<dbReference type="AlphaFoldDB" id="A0A975U0Q5"/>
<keyword evidence="4 9" id="KW-0997">Cell inner membrane</keyword>
<name>A0A975U0Q5_9PROT</name>
<keyword evidence="7 9" id="KW-0472">Membrane</keyword>
<dbReference type="InterPro" id="IPR055348">
    <property type="entry name" value="DctQ"/>
</dbReference>
<dbReference type="EMBL" id="CP076448">
    <property type="protein sequence ID" value="QXM24090.1"/>
    <property type="molecule type" value="Genomic_DNA"/>
</dbReference>
<feature type="domain" description="Tripartite ATP-independent periplasmic transporters DctQ component" evidence="10">
    <location>
        <begin position="24"/>
        <end position="152"/>
    </location>
</feature>
<evidence type="ECO:0000256" key="1">
    <source>
        <dbReference type="ARBA" id="ARBA00004429"/>
    </source>
</evidence>